<gene>
    <name evidence="1" type="ORF">SNE40_002736</name>
</gene>
<evidence type="ECO:0000313" key="2">
    <source>
        <dbReference type="Proteomes" id="UP001347796"/>
    </source>
</evidence>
<sequence>MCANQKSVSWITSSVLDALKCRRRAERKWRKTKPKIDRQLFNPVRNDTNKLVNRTKADHYNRLIVDNVDIPKALFGTLNALLGKTQNVPYPKEGDLNSANILNTLFSIDKINKIHSGLNPVFDSICCIRLLECTL</sequence>
<accession>A0AAN8Q052</accession>
<dbReference type="Proteomes" id="UP001347796">
    <property type="component" value="Unassembled WGS sequence"/>
</dbReference>
<protein>
    <submittedName>
        <fullName evidence="1">Uncharacterized protein</fullName>
    </submittedName>
</protein>
<proteinExistence type="predicted"/>
<name>A0AAN8Q052_PATCE</name>
<dbReference type="EMBL" id="JAZGQO010000002">
    <property type="protein sequence ID" value="KAK6190984.1"/>
    <property type="molecule type" value="Genomic_DNA"/>
</dbReference>
<reference evidence="1 2" key="1">
    <citation type="submission" date="2024-01" db="EMBL/GenBank/DDBJ databases">
        <title>The genome of the rayed Mediterranean limpet Patella caerulea (Linnaeus, 1758).</title>
        <authorList>
            <person name="Anh-Thu Weber A."/>
            <person name="Halstead-Nussloch G."/>
        </authorList>
    </citation>
    <scope>NUCLEOTIDE SEQUENCE [LARGE SCALE GENOMIC DNA]</scope>
    <source>
        <strain evidence="1">AATW-2023a</strain>
        <tissue evidence="1">Whole specimen</tissue>
    </source>
</reference>
<keyword evidence="2" id="KW-1185">Reference proteome</keyword>
<evidence type="ECO:0000313" key="1">
    <source>
        <dbReference type="EMBL" id="KAK6190984.1"/>
    </source>
</evidence>
<comment type="caution">
    <text evidence="1">The sequence shown here is derived from an EMBL/GenBank/DDBJ whole genome shotgun (WGS) entry which is preliminary data.</text>
</comment>
<organism evidence="1 2">
    <name type="scientific">Patella caerulea</name>
    <name type="common">Rayed Mediterranean limpet</name>
    <dbReference type="NCBI Taxonomy" id="87958"/>
    <lineage>
        <taxon>Eukaryota</taxon>
        <taxon>Metazoa</taxon>
        <taxon>Spiralia</taxon>
        <taxon>Lophotrochozoa</taxon>
        <taxon>Mollusca</taxon>
        <taxon>Gastropoda</taxon>
        <taxon>Patellogastropoda</taxon>
        <taxon>Patelloidea</taxon>
        <taxon>Patellidae</taxon>
        <taxon>Patella</taxon>
    </lineage>
</organism>
<dbReference type="AlphaFoldDB" id="A0AAN8Q052"/>